<evidence type="ECO:0000313" key="11">
    <source>
        <dbReference type="EnsemblPlants" id="TraesCS6B02G464300.1"/>
    </source>
</evidence>
<dbReference type="GO" id="GO:0009626">
    <property type="term" value="P:plant-type hypersensitive response"/>
    <property type="evidence" value="ECO:0007669"/>
    <property type="project" value="UniProtKB-ARBA"/>
</dbReference>
<proteinExistence type="inferred from homology"/>
<dbReference type="Gene3D" id="1.10.10.10">
    <property type="entry name" value="Winged helix-like DNA-binding domain superfamily/Winged helix DNA-binding domain"/>
    <property type="match status" value="1"/>
</dbReference>
<feature type="domain" description="Disease resistance R13L4/SHOC-2-like LRR" evidence="10">
    <location>
        <begin position="557"/>
        <end position="928"/>
    </location>
</feature>
<accession>A0A3B6PUM1</accession>
<dbReference type="GO" id="GO:0042742">
    <property type="term" value="P:defense response to bacterium"/>
    <property type="evidence" value="ECO:0007669"/>
    <property type="project" value="UniProtKB-ARBA"/>
</dbReference>
<evidence type="ECO:0000256" key="6">
    <source>
        <dbReference type="ARBA" id="ARBA00023054"/>
    </source>
</evidence>
<dbReference type="Proteomes" id="UP000019116">
    <property type="component" value="Chromosome 6B"/>
</dbReference>
<dbReference type="Gramene" id="TraesPARA_EIv1.0_2118370.2">
    <property type="protein sequence ID" value="TraesPARA_EIv1.0_2118370.2.CDS"/>
    <property type="gene ID" value="TraesPARA_EIv1.0_2118370"/>
</dbReference>
<evidence type="ECO:0000256" key="1">
    <source>
        <dbReference type="ARBA" id="ARBA00008894"/>
    </source>
</evidence>
<dbReference type="Gramene" id="TraesCS6B02G464300.1">
    <property type="protein sequence ID" value="TraesCS6B02G464300.1"/>
    <property type="gene ID" value="TraesCS6B02G464300"/>
</dbReference>
<evidence type="ECO:0000313" key="12">
    <source>
        <dbReference type="Proteomes" id="UP000019116"/>
    </source>
</evidence>
<dbReference type="FunFam" id="3.40.50.300:FF:001091">
    <property type="entry name" value="Probable disease resistance protein At1g61300"/>
    <property type="match status" value="1"/>
</dbReference>
<dbReference type="Pfam" id="PF00931">
    <property type="entry name" value="NB-ARC"/>
    <property type="match status" value="1"/>
</dbReference>
<dbReference type="SMR" id="A0A3B6PUM1"/>
<dbReference type="Gramene" id="TraesPARA_EIv1.0_2118370.1">
    <property type="protein sequence ID" value="TraesPARA_EIv1.0_2118370.1.CDS"/>
    <property type="gene ID" value="TraesPARA_EIv1.0_2118370"/>
</dbReference>
<keyword evidence="4" id="KW-0547">Nucleotide-binding</keyword>
<organism evidence="11">
    <name type="scientific">Triticum aestivum</name>
    <name type="common">Wheat</name>
    <dbReference type="NCBI Taxonomy" id="4565"/>
    <lineage>
        <taxon>Eukaryota</taxon>
        <taxon>Viridiplantae</taxon>
        <taxon>Streptophyta</taxon>
        <taxon>Embryophyta</taxon>
        <taxon>Tracheophyta</taxon>
        <taxon>Spermatophyta</taxon>
        <taxon>Magnoliopsida</taxon>
        <taxon>Liliopsida</taxon>
        <taxon>Poales</taxon>
        <taxon>Poaceae</taxon>
        <taxon>BOP clade</taxon>
        <taxon>Pooideae</taxon>
        <taxon>Triticodae</taxon>
        <taxon>Triticeae</taxon>
        <taxon>Triticinae</taxon>
        <taxon>Triticum</taxon>
    </lineage>
</organism>
<dbReference type="Pfam" id="PF23559">
    <property type="entry name" value="WHD_DRP"/>
    <property type="match status" value="1"/>
</dbReference>
<evidence type="ECO:0008006" key="13">
    <source>
        <dbReference type="Google" id="ProtNLM"/>
    </source>
</evidence>
<evidence type="ECO:0000259" key="9">
    <source>
        <dbReference type="Pfam" id="PF23559"/>
    </source>
</evidence>
<keyword evidence="5" id="KW-0611">Plant defense</keyword>
<dbReference type="Gramene" id="TraesCS6B03G1282500.1">
    <property type="protein sequence ID" value="TraesCS6B03G1282500.1.CDS"/>
    <property type="gene ID" value="TraesCS6B03G1282500"/>
</dbReference>
<reference evidence="11" key="1">
    <citation type="submission" date="2018-08" db="EMBL/GenBank/DDBJ databases">
        <authorList>
            <person name="Rossello M."/>
        </authorList>
    </citation>
    <scope>NUCLEOTIDE SEQUENCE [LARGE SCALE GENOMIC DNA]</scope>
    <source>
        <strain evidence="11">cv. Chinese Spring</strain>
    </source>
</reference>
<dbReference type="SUPFAM" id="SSF52058">
    <property type="entry name" value="L domain-like"/>
    <property type="match status" value="1"/>
</dbReference>
<reference evidence="11" key="2">
    <citation type="submission" date="2018-10" db="UniProtKB">
        <authorList>
            <consortium name="EnsemblPlants"/>
        </authorList>
    </citation>
    <scope>IDENTIFICATION</scope>
</reference>
<dbReference type="Gene3D" id="1.10.8.430">
    <property type="entry name" value="Helical domain of apoptotic protease-activating factors"/>
    <property type="match status" value="1"/>
</dbReference>
<dbReference type="Gramene" id="TraesPARA_EIv1.0_2118370.3">
    <property type="protein sequence ID" value="TraesPARA_EIv1.0_2118370.3.CDS"/>
    <property type="gene ID" value="TraesPARA_EIv1.0_2118370"/>
</dbReference>
<dbReference type="InterPro" id="IPR042197">
    <property type="entry name" value="Apaf_helical"/>
</dbReference>
<evidence type="ECO:0000259" key="8">
    <source>
        <dbReference type="Pfam" id="PF18052"/>
    </source>
</evidence>
<dbReference type="RefSeq" id="XP_044410240.1">
    <property type="nucleotide sequence ID" value="XM_044554305.1"/>
</dbReference>
<dbReference type="Gramene" id="TraesCAD_scaffold_000165_01G002100.1">
    <property type="protein sequence ID" value="TraesCAD_scaffold_000165_01G002100.1"/>
    <property type="gene ID" value="TraesCAD_scaffold_000165_01G002100"/>
</dbReference>
<dbReference type="InterPro" id="IPR032675">
    <property type="entry name" value="LRR_dom_sf"/>
</dbReference>
<keyword evidence="3" id="KW-0677">Repeat</keyword>
<dbReference type="EnsemblPlants" id="TraesCS6B02G464300.1">
    <property type="protein sequence ID" value="TraesCS6B02G464300.1"/>
    <property type="gene ID" value="TraesCS6B02G464300"/>
</dbReference>
<dbReference type="AlphaFoldDB" id="A0A3B6PUM1"/>
<keyword evidence="2" id="KW-0433">Leucine-rich repeat</keyword>
<dbReference type="Gene3D" id="1.20.5.4130">
    <property type="match status" value="1"/>
</dbReference>
<dbReference type="InterPro" id="IPR036388">
    <property type="entry name" value="WH-like_DNA-bd_sf"/>
</dbReference>
<dbReference type="InterPro" id="IPR002182">
    <property type="entry name" value="NB-ARC"/>
</dbReference>
<feature type="domain" description="NB-ARC" evidence="7">
    <location>
        <begin position="188"/>
        <end position="348"/>
    </location>
</feature>
<dbReference type="InterPro" id="IPR038005">
    <property type="entry name" value="RX-like_CC"/>
</dbReference>
<sequence length="935" mass="105117">MESALVSVATGVLKPVLEKLASLLGNEYKRFKGVRKEIKSLTHELAAMEAFLLKMSEVEDPDAQDKVWMNEVRELSYDMEDAIDDFMQSVGDKDEKPDGFIEKIKNSLGKLGKMKARRQIANEIQELKKLTIEVGKRNERYKTREAFSNTNNTTFDPRALAIFEQASKLVGIDQPKAEIMKLLNEEDGNLSAKQQLKLVSVVGCGGSGKTTLANQVYQGLKEEFECKAFVSVSRNPDLKNILRTILSEVNGQGYASTKAGSIQQLISKITDVLAHKRYFVVVDDIWDVDAWDVIKCAFPITCSGSIIITTTRINDVADLCRSSCSGCIYNMRPLDVVHSRQLFHKRLFDSNEDCPSNLQKVFDEILKKCGGLPLVIIAISGLLSTMEITEHMWNQVNDSIGRALERNPSVEAMIKILSLSYFDLPPHLKTCLLYLSIFPEDSVIEKRALIWRWIAEGFIHKDGRYTAYELGERCFNELLNRSLIQVAWTNEYGKVESCRVHDIILDFIISKSIEENFVTLIGVPYIVGGTQSKVRRLSLQVDDEGNSIRKTGMVLSHVRSLNVFGHSLEIPSLNEFGHLRVLDVELCHQVENHHITNIGRLFQLRRLNLRWTEVSELPEEIGHLRCLEMLDIRGTLVQELPSTIVNLGRLVDMLHDSSVKFPNGIEKMQALEILEEVNVYRQPFNFPQELGQLQNLRKLALNFEGDSIYVHRVKQGKKECTNKAIASALGNLGTQNIRSLSTICGGRFLRQGPLCPVPLSLQEFIMTKGSHVEQVPEWVSSLVNLQLLRLQVKKFTQKDLRVLGNLPALLILEVTGLGKYSRTTFTVSQKVGFQCLRKFSLESCKWMVFEAGSMPKLEKLEIGICFYSSSDSSIASGSGGSAFDFGMENIPSLITLKFAIYGWHDSTLAAAQAAMERAAGKHPNRPTLIFQKISS</sequence>
<dbReference type="GeneID" id="123135243"/>
<gene>
    <name evidence="11" type="primary">LOC123135243</name>
</gene>
<dbReference type="GO" id="GO:0002758">
    <property type="term" value="P:innate immune response-activating signaling pathway"/>
    <property type="evidence" value="ECO:0007669"/>
    <property type="project" value="UniProtKB-ARBA"/>
</dbReference>
<dbReference type="FunFam" id="1.10.10.10:FF:000322">
    <property type="entry name" value="Probable disease resistance protein At1g63360"/>
    <property type="match status" value="1"/>
</dbReference>
<feature type="domain" description="Disease resistance protein winged helix" evidence="9">
    <location>
        <begin position="437"/>
        <end position="508"/>
    </location>
</feature>
<comment type="similarity">
    <text evidence="1">Belongs to the disease resistance NB-LRR family.</text>
</comment>
<keyword evidence="12" id="KW-1185">Reference proteome</keyword>
<keyword evidence="6" id="KW-0175">Coiled coil</keyword>
<dbReference type="InterPro" id="IPR041118">
    <property type="entry name" value="Rx_N"/>
</dbReference>
<dbReference type="SUPFAM" id="SSF52540">
    <property type="entry name" value="P-loop containing nucleoside triphosphate hydrolases"/>
    <property type="match status" value="1"/>
</dbReference>
<dbReference type="PRINTS" id="PR00364">
    <property type="entry name" value="DISEASERSIST"/>
</dbReference>
<dbReference type="PANTHER" id="PTHR23155">
    <property type="entry name" value="DISEASE RESISTANCE PROTEIN RP"/>
    <property type="match status" value="1"/>
</dbReference>
<evidence type="ECO:0000259" key="10">
    <source>
        <dbReference type="Pfam" id="PF23598"/>
    </source>
</evidence>
<dbReference type="GO" id="GO:0043531">
    <property type="term" value="F:ADP binding"/>
    <property type="evidence" value="ECO:0007669"/>
    <property type="project" value="InterPro"/>
</dbReference>
<dbReference type="PANTHER" id="PTHR23155:SF1107">
    <property type="entry name" value="OS08G0373000 PROTEIN"/>
    <property type="match status" value="1"/>
</dbReference>
<dbReference type="STRING" id="4565.A0A3B6PUM1"/>
<dbReference type="InterPro" id="IPR027417">
    <property type="entry name" value="P-loop_NTPase"/>
</dbReference>
<protein>
    <recommendedName>
        <fullName evidence="13">AAA+ ATPase domain-containing protein</fullName>
    </recommendedName>
</protein>
<evidence type="ECO:0000256" key="2">
    <source>
        <dbReference type="ARBA" id="ARBA00022614"/>
    </source>
</evidence>
<dbReference type="CDD" id="cd14798">
    <property type="entry name" value="RX-CC_like"/>
    <property type="match status" value="1"/>
</dbReference>
<feature type="domain" description="Disease resistance N-terminal" evidence="8">
    <location>
        <begin position="12"/>
        <end position="97"/>
    </location>
</feature>
<dbReference type="Gene3D" id="3.80.10.10">
    <property type="entry name" value="Ribonuclease Inhibitor"/>
    <property type="match status" value="1"/>
</dbReference>
<dbReference type="Gene3D" id="3.40.50.300">
    <property type="entry name" value="P-loop containing nucleotide triphosphate hydrolases"/>
    <property type="match status" value="1"/>
</dbReference>
<dbReference type="InterPro" id="IPR055414">
    <property type="entry name" value="LRR_R13L4/SHOC2-like"/>
</dbReference>
<evidence type="ECO:0000256" key="4">
    <source>
        <dbReference type="ARBA" id="ARBA00022741"/>
    </source>
</evidence>
<name>A0A3B6PUM1_WHEAT</name>
<evidence type="ECO:0000256" key="3">
    <source>
        <dbReference type="ARBA" id="ARBA00022737"/>
    </source>
</evidence>
<dbReference type="InterPro" id="IPR058922">
    <property type="entry name" value="WHD_DRP"/>
</dbReference>
<dbReference type="InterPro" id="IPR044974">
    <property type="entry name" value="Disease_R_plants"/>
</dbReference>
<dbReference type="PaxDb" id="4565-Traes_6BL_CE3B6BEE3.2"/>
<evidence type="ECO:0000259" key="7">
    <source>
        <dbReference type="Pfam" id="PF00931"/>
    </source>
</evidence>
<dbReference type="Pfam" id="PF18052">
    <property type="entry name" value="Rx_N"/>
    <property type="match status" value="1"/>
</dbReference>
<dbReference type="OrthoDB" id="602760at2759"/>
<evidence type="ECO:0000256" key="5">
    <source>
        <dbReference type="ARBA" id="ARBA00022821"/>
    </source>
</evidence>
<dbReference type="Pfam" id="PF23598">
    <property type="entry name" value="LRR_14"/>
    <property type="match status" value="1"/>
</dbReference>